<dbReference type="EMBL" id="ML208259">
    <property type="protein sequence ID" value="TFK76668.1"/>
    <property type="molecule type" value="Genomic_DNA"/>
</dbReference>
<evidence type="ECO:0000313" key="2">
    <source>
        <dbReference type="Proteomes" id="UP000308600"/>
    </source>
</evidence>
<proteinExistence type="predicted"/>
<accession>A0ACD3BF57</accession>
<keyword evidence="2" id="KW-1185">Reference proteome</keyword>
<name>A0ACD3BF57_9AGAR</name>
<dbReference type="Proteomes" id="UP000308600">
    <property type="component" value="Unassembled WGS sequence"/>
</dbReference>
<evidence type="ECO:0000313" key="1">
    <source>
        <dbReference type="EMBL" id="TFK76668.1"/>
    </source>
</evidence>
<reference evidence="1 2" key="1">
    <citation type="journal article" date="2019" name="Nat. Ecol. Evol.">
        <title>Megaphylogeny resolves global patterns of mushroom evolution.</title>
        <authorList>
            <person name="Varga T."/>
            <person name="Krizsan K."/>
            <person name="Foldi C."/>
            <person name="Dima B."/>
            <person name="Sanchez-Garcia M."/>
            <person name="Sanchez-Ramirez S."/>
            <person name="Szollosi G.J."/>
            <person name="Szarkandi J.G."/>
            <person name="Papp V."/>
            <person name="Albert L."/>
            <person name="Andreopoulos W."/>
            <person name="Angelini C."/>
            <person name="Antonin V."/>
            <person name="Barry K.W."/>
            <person name="Bougher N.L."/>
            <person name="Buchanan P."/>
            <person name="Buyck B."/>
            <person name="Bense V."/>
            <person name="Catcheside P."/>
            <person name="Chovatia M."/>
            <person name="Cooper J."/>
            <person name="Damon W."/>
            <person name="Desjardin D."/>
            <person name="Finy P."/>
            <person name="Geml J."/>
            <person name="Haridas S."/>
            <person name="Hughes K."/>
            <person name="Justo A."/>
            <person name="Karasinski D."/>
            <person name="Kautmanova I."/>
            <person name="Kiss B."/>
            <person name="Kocsube S."/>
            <person name="Kotiranta H."/>
            <person name="LaButti K.M."/>
            <person name="Lechner B.E."/>
            <person name="Liimatainen K."/>
            <person name="Lipzen A."/>
            <person name="Lukacs Z."/>
            <person name="Mihaltcheva S."/>
            <person name="Morgado L.N."/>
            <person name="Niskanen T."/>
            <person name="Noordeloos M.E."/>
            <person name="Ohm R.A."/>
            <person name="Ortiz-Santana B."/>
            <person name="Ovrebo C."/>
            <person name="Racz N."/>
            <person name="Riley R."/>
            <person name="Savchenko A."/>
            <person name="Shiryaev A."/>
            <person name="Soop K."/>
            <person name="Spirin V."/>
            <person name="Szebenyi C."/>
            <person name="Tomsovsky M."/>
            <person name="Tulloss R.E."/>
            <person name="Uehling J."/>
            <person name="Grigoriev I.V."/>
            <person name="Vagvolgyi C."/>
            <person name="Papp T."/>
            <person name="Martin F.M."/>
            <person name="Miettinen O."/>
            <person name="Hibbett D.S."/>
            <person name="Nagy L.G."/>
        </authorList>
    </citation>
    <scope>NUCLEOTIDE SEQUENCE [LARGE SCALE GENOMIC DNA]</scope>
    <source>
        <strain evidence="1 2">NL-1719</strain>
    </source>
</reference>
<sequence length="790" mass="85224">MRHPIGYAARPPPRVFEPRIVRGPEPMRLIDPACIPLTSPSSVAGPSTSPSRTRRTSGASLPGIRSPSLQRHPPGAAATSTSASSSTPAASSSSNSTSFITRPAYLEHSALRHMLHTEPPPGLPPSRKMLEHPSVSPYSLAAQSASQTRSYYTVAASPSDSDDESTVSPPRDIPPHPPIALASQDSMFRLPTRWSDHVKQNMLSVSPDGRDVSFSGVAGSGDKDAAVRTNHPIPPACGIYYYEVEITGRVLKGHEGDPVRVCVGFAGPEVKLSRIPGLESNSWGYYGDDGCVFSGEKTGSSFAQTFTVGDTIGCGIDFTTYRAFYTRNGTLLGTVFDNVGKNTPLYPSVGFRQSADSVRVNFGHEPFRYDIDYHVQQQRNATWAKILTTPLDISVLESKSIKQEPQSPPENQTTRTDDQNKAAISQLVYSYLTHHGYVKTARSFRNHQAKAGASSTTPGLPVPPRTKLEGDSDVEMDAISRESNVASSTEDDMDLRTRIVRYVVNGDIDMAISETRKHYPQALAVEDGLMSFKLRCRKFVELILEAAVLKKKMKLKGVDPTMEDDIYGVPPAPRPERTEGRGGFTGIGEESMGMDIDEEIIVTETLAPTNGTNGFASTPSIPIRKRPASPVDSLFKDVTDTPFGSTPSISPGPTSAPIVDSTRGTSPAPAVIDYENALNQAIIYGQGLSTDYKDDPRPEVKLLFKKTFGIVAWEDPLEAGGVAAEVASKEARIALGDELNRTILQSQGKPAVPALEWVYRCTAASIVELGRQGVGAAAFADMPREFLDAA</sequence>
<organism evidence="1 2">
    <name type="scientific">Pluteus cervinus</name>
    <dbReference type="NCBI Taxonomy" id="181527"/>
    <lineage>
        <taxon>Eukaryota</taxon>
        <taxon>Fungi</taxon>
        <taxon>Dikarya</taxon>
        <taxon>Basidiomycota</taxon>
        <taxon>Agaricomycotina</taxon>
        <taxon>Agaricomycetes</taxon>
        <taxon>Agaricomycetidae</taxon>
        <taxon>Agaricales</taxon>
        <taxon>Pluteineae</taxon>
        <taxon>Pluteaceae</taxon>
        <taxon>Pluteus</taxon>
    </lineage>
</organism>
<gene>
    <name evidence="1" type="ORF">BDN72DRAFT_866568</name>
</gene>
<protein>
    <submittedName>
        <fullName evidence="1">SPRY-domain-containing protein</fullName>
    </submittedName>
</protein>